<evidence type="ECO:0000313" key="2">
    <source>
        <dbReference type="Proteomes" id="UP000184485"/>
    </source>
</evidence>
<evidence type="ECO:0000313" key="1">
    <source>
        <dbReference type="EMBL" id="SHF77475.1"/>
    </source>
</evidence>
<gene>
    <name evidence="1" type="ORF">SAMN02745157_2973</name>
</gene>
<dbReference type="InterPro" id="IPR009531">
    <property type="entry name" value="DUF1150"/>
</dbReference>
<dbReference type="EMBL" id="FQUP01000002">
    <property type="protein sequence ID" value="SHF77475.1"/>
    <property type="molecule type" value="Genomic_DNA"/>
</dbReference>
<protein>
    <submittedName>
        <fullName evidence="1">Uncharacterized protein</fullName>
    </submittedName>
</protein>
<organism evidence="1 2">
    <name type="scientific">Kaistia soli DSM 19436</name>
    <dbReference type="NCBI Taxonomy" id="1122133"/>
    <lineage>
        <taxon>Bacteria</taxon>
        <taxon>Pseudomonadati</taxon>
        <taxon>Pseudomonadota</taxon>
        <taxon>Alphaproteobacteria</taxon>
        <taxon>Hyphomicrobiales</taxon>
        <taxon>Kaistiaceae</taxon>
        <taxon>Kaistia</taxon>
    </lineage>
</organism>
<accession>A0A1M5EE37</accession>
<sequence>MSEARIVMSPEHFAGLGSGQIAFVKSVRSEQIRQLFPDAPQLDPGQTFWALLDAAGAPLMVSDSREAVVMNARENDLEAVSLH</sequence>
<proteinExistence type="predicted"/>
<keyword evidence="2" id="KW-1185">Reference proteome</keyword>
<dbReference type="AlphaFoldDB" id="A0A1M5EE37"/>
<reference evidence="1 2" key="1">
    <citation type="submission" date="2016-11" db="EMBL/GenBank/DDBJ databases">
        <authorList>
            <person name="Jaros S."/>
            <person name="Januszkiewicz K."/>
            <person name="Wedrychowicz H."/>
        </authorList>
    </citation>
    <scope>NUCLEOTIDE SEQUENCE [LARGE SCALE GENOMIC DNA]</scope>
    <source>
        <strain evidence="1 2">DSM 19436</strain>
    </source>
</reference>
<name>A0A1M5EE37_9HYPH</name>
<dbReference type="Pfam" id="PF06620">
    <property type="entry name" value="DUF1150"/>
    <property type="match status" value="1"/>
</dbReference>
<dbReference type="RefSeq" id="WP_073054012.1">
    <property type="nucleotide sequence ID" value="NZ_FQUP01000002.1"/>
</dbReference>
<dbReference type="Proteomes" id="UP000184485">
    <property type="component" value="Unassembled WGS sequence"/>
</dbReference>
<dbReference type="STRING" id="1122133.SAMN02745157_2973"/>